<accession>A0AAP0NYK0</accession>
<keyword evidence="3 6" id="KW-0812">Transmembrane</keyword>
<dbReference type="InterPro" id="IPR000109">
    <property type="entry name" value="POT_fam"/>
</dbReference>
<dbReference type="Gene3D" id="1.20.1250.20">
    <property type="entry name" value="MFS general substrate transporter like domains"/>
    <property type="match status" value="1"/>
</dbReference>
<feature type="transmembrane region" description="Helical" evidence="6">
    <location>
        <begin position="25"/>
        <end position="44"/>
    </location>
</feature>
<evidence type="ECO:0000313" key="7">
    <source>
        <dbReference type="EMBL" id="KAK9123788.1"/>
    </source>
</evidence>
<dbReference type="SUPFAM" id="SSF103473">
    <property type="entry name" value="MFS general substrate transporter"/>
    <property type="match status" value="1"/>
</dbReference>
<dbReference type="InterPro" id="IPR036259">
    <property type="entry name" value="MFS_trans_sf"/>
</dbReference>
<evidence type="ECO:0000256" key="3">
    <source>
        <dbReference type="ARBA" id="ARBA00022692"/>
    </source>
</evidence>
<dbReference type="PANTHER" id="PTHR11654">
    <property type="entry name" value="OLIGOPEPTIDE TRANSPORTER-RELATED"/>
    <property type="match status" value="1"/>
</dbReference>
<comment type="similarity">
    <text evidence="2">Belongs to the major facilitator superfamily. Proton-dependent oligopeptide transporter (POT/PTR) (TC 2.A.17) family.</text>
</comment>
<keyword evidence="4 6" id="KW-1133">Transmembrane helix</keyword>
<comment type="subcellular location">
    <subcellularLocation>
        <location evidence="1">Membrane</location>
        <topology evidence="1">Multi-pass membrane protein</topology>
    </subcellularLocation>
</comment>
<keyword evidence="5 6" id="KW-0472">Membrane</keyword>
<comment type="caution">
    <text evidence="7">The sequence shown here is derived from an EMBL/GenBank/DDBJ whole genome shotgun (WGS) entry which is preliminary data.</text>
</comment>
<feature type="transmembrane region" description="Helical" evidence="6">
    <location>
        <begin position="207"/>
        <end position="228"/>
    </location>
</feature>
<dbReference type="GO" id="GO:0022857">
    <property type="term" value="F:transmembrane transporter activity"/>
    <property type="evidence" value="ECO:0007669"/>
    <property type="project" value="InterPro"/>
</dbReference>
<dbReference type="AlphaFoldDB" id="A0AAP0NYK0"/>
<keyword evidence="8" id="KW-1185">Reference proteome</keyword>
<gene>
    <name evidence="7" type="ORF">Sjap_013390</name>
</gene>
<evidence type="ECO:0000313" key="8">
    <source>
        <dbReference type="Proteomes" id="UP001417504"/>
    </source>
</evidence>
<feature type="transmembrane region" description="Helical" evidence="6">
    <location>
        <begin position="528"/>
        <end position="548"/>
    </location>
</feature>
<feature type="transmembrane region" description="Helical" evidence="6">
    <location>
        <begin position="64"/>
        <end position="83"/>
    </location>
</feature>
<feature type="transmembrane region" description="Helical" evidence="6">
    <location>
        <begin position="406"/>
        <end position="426"/>
    </location>
</feature>
<dbReference type="EMBL" id="JBBNAE010000005">
    <property type="protein sequence ID" value="KAK9123788.1"/>
    <property type="molecule type" value="Genomic_DNA"/>
</dbReference>
<dbReference type="Pfam" id="PF00854">
    <property type="entry name" value="PTR2"/>
    <property type="match status" value="1"/>
</dbReference>
<evidence type="ECO:0000256" key="5">
    <source>
        <dbReference type="ARBA" id="ARBA00023136"/>
    </source>
</evidence>
<evidence type="ECO:0000256" key="2">
    <source>
        <dbReference type="ARBA" id="ARBA00005982"/>
    </source>
</evidence>
<feature type="transmembrane region" description="Helical" evidence="6">
    <location>
        <begin position="487"/>
        <end position="508"/>
    </location>
</feature>
<feature type="transmembrane region" description="Helical" evidence="6">
    <location>
        <begin position="89"/>
        <end position="109"/>
    </location>
</feature>
<name>A0AAP0NYK0_9MAGN</name>
<feature type="transmembrane region" description="Helical" evidence="6">
    <location>
        <begin position="446"/>
        <end position="467"/>
    </location>
</feature>
<feature type="transmembrane region" description="Helical" evidence="6">
    <location>
        <begin position="178"/>
        <end position="201"/>
    </location>
</feature>
<reference evidence="7 8" key="1">
    <citation type="submission" date="2024-01" db="EMBL/GenBank/DDBJ databases">
        <title>Genome assemblies of Stephania.</title>
        <authorList>
            <person name="Yang L."/>
        </authorList>
    </citation>
    <scope>NUCLEOTIDE SEQUENCE [LARGE SCALE GENOMIC DNA]</scope>
    <source>
        <strain evidence="7">QJT</strain>
        <tissue evidence="7">Leaf</tissue>
    </source>
</reference>
<evidence type="ECO:0000256" key="4">
    <source>
        <dbReference type="ARBA" id="ARBA00022989"/>
    </source>
</evidence>
<dbReference type="Proteomes" id="UP001417504">
    <property type="component" value="Unassembled WGS sequence"/>
</dbReference>
<dbReference type="GO" id="GO:0016020">
    <property type="term" value="C:membrane"/>
    <property type="evidence" value="ECO:0007669"/>
    <property type="project" value="UniProtKB-SubCell"/>
</dbReference>
<proteinExistence type="inferred from homology"/>
<evidence type="ECO:0000256" key="6">
    <source>
        <dbReference type="SAM" id="Phobius"/>
    </source>
</evidence>
<sequence length="598" mass="65807">MKLCFLYGGGAAAEGGSCRSGWITFPFIAVSAMGLGLAGSGWLANQIVYLIQEFNIKSIDAAQIWNVLMGSTYLFSVIVAIIADSYMGNFSVIYISSLLSLLGMVLYMLTATLDSLRPKHCEPTTTKTSAPCEGPSRAQFAVLYTAIALTSIGFGGSRFTIATMGADQFEHSTKDQALFFNWFFFIYYLSSTIGFTVIVYVEDNVSWGVGFGLCMAANLVGAVFFVLGRKCYRFVKPKGSPFAGLARVVVAACVKRKMVLSTESKDYYNFHEEFGEGSLEPMRATLTSRFRVTAARRDWRTGDEVADVLMAPKSCSHAVVAPQENLFLNRAALMTETDIISEVDRSVSNHWRLATVQHVEDLKILIKIFPLWTTNISLSISIGFMNSLVVLQALTMNRRISPNFKVPAGTLLVFTFISSAIALSLFDHFLLPLAQRIIIINKTPTPLQRIGFGHVMNIIGMAISALIESRRLSIVRSQHVVGQSISVVPMSALWLLVPLGVIGFGEAFHFPGQVALYYHEFPRSLRSTATAMSSLVIALGFYLSTVALDMVRKITKWLPNDINHGRVDKVFWVLVVPQPQDRPDAALQAPQPLLGHVP</sequence>
<evidence type="ECO:0000256" key="1">
    <source>
        <dbReference type="ARBA" id="ARBA00004141"/>
    </source>
</evidence>
<protein>
    <submittedName>
        <fullName evidence="7">Uncharacterized protein</fullName>
    </submittedName>
</protein>
<organism evidence="7 8">
    <name type="scientific">Stephania japonica</name>
    <dbReference type="NCBI Taxonomy" id="461633"/>
    <lineage>
        <taxon>Eukaryota</taxon>
        <taxon>Viridiplantae</taxon>
        <taxon>Streptophyta</taxon>
        <taxon>Embryophyta</taxon>
        <taxon>Tracheophyta</taxon>
        <taxon>Spermatophyta</taxon>
        <taxon>Magnoliopsida</taxon>
        <taxon>Ranunculales</taxon>
        <taxon>Menispermaceae</taxon>
        <taxon>Menispermoideae</taxon>
        <taxon>Cissampelideae</taxon>
        <taxon>Stephania</taxon>
    </lineage>
</organism>